<organism evidence="3">
    <name type="scientific">Zea mays</name>
    <name type="common">Maize</name>
    <dbReference type="NCBI Taxonomy" id="4577"/>
    <lineage>
        <taxon>Eukaryota</taxon>
        <taxon>Viridiplantae</taxon>
        <taxon>Streptophyta</taxon>
        <taxon>Embryophyta</taxon>
        <taxon>Tracheophyta</taxon>
        <taxon>Spermatophyta</taxon>
        <taxon>Magnoliopsida</taxon>
        <taxon>Liliopsida</taxon>
        <taxon>Poales</taxon>
        <taxon>Poaceae</taxon>
        <taxon>PACMAD clade</taxon>
        <taxon>Panicoideae</taxon>
        <taxon>Andropogonodae</taxon>
        <taxon>Andropogoneae</taxon>
        <taxon>Tripsacinae</taxon>
        <taxon>Zea</taxon>
    </lineage>
</organism>
<protein>
    <submittedName>
        <fullName evidence="3">Chloroplast protein HCF243</fullName>
    </submittedName>
</protein>
<gene>
    <name evidence="3" type="ORF">ZEAMMB73_Zm00001d028915</name>
</gene>
<feature type="region of interest" description="Disordered" evidence="1">
    <location>
        <begin position="1"/>
        <end position="62"/>
    </location>
</feature>
<dbReference type="InterPro" id="IPR036249">
    <property type="entry name" value="Thioredoxin-like_sf"/>
</dbReference>
<dbReference type="EMBL" id="CM007647">
    <property type="protein sequence ID" value="ONL97381.1"/>
    <property type="molecule type" value="Genomic_DNA"/>
</dbReference>
<reference evidence="3" key="1">
    <citation type="submission" date="2015-12" db="EMBL/GenBank/DDBJ databases">
        <title>Update maize B73 reference genome by single molecule sequencing technologies.</title>
        <authorList>
            <consortium name="Maize Genome Sequencing Project"/>
            <person name="Ware D."/>
        </authorList>
    </citation>
    <scope>NUCLEOTIDE SEQUENCE [LARGE SCALE GENOMIC DNA]</scope>
    <source>
        <tissue evidence="3">Seedling</tissue>
    </source>
</reference>
<dbReference type="PANTHER" id="PTHR46388:SF2">
    <property type="entry name" value="NHL REPEAT-CONTAINING PROTEIN 2"/>
    <property type="match status" value="1"/>
</dbReference>
<dbReference type="PANTHER" id="PTHR46388">
    <property type="entry name" value="NHL REPEAT-CONTAINING PROTEIN 2"/>
    <property type="match status" value="1"/>
</dbReference>
<dbReference type="Gene3D" id="3.40.30.10">
    <property type="entry name" value="Glutaredoxin"/>
    <property type="match status" value="1"/>
</dbReference>
<sequence>MTVTLPLPPSGLPPPDASFPPPTGPSPAPIPRPATIPLPSPASKDPSPGVQRGGQLEAPGHPPVLALDLAEVLGVSCQEDVTAGQHGSGLSYLLTDGVSANVEEAVTAGQHGSGFSQLVVVGSPAVVSARFTVVGVHSAKFDNEKDLEAIRNAVLRYNITHPVVNDGDMYLWRELGVNSWPTFVLIGPNGKVLAQISGEGHRKVLHISLENATVVYTLLLLHPSILQTIVFGIHF</sequence>
<accession>A0A1D6K0S1</accession>
<proteinExistence type="predicted"/>
<evidence type="ECO:0000259" key="2">
    <source>
        <dbReference type="Pfam" id="PF13905"/>
    </source>
</evidence>
<dbReference type="ExpressionAtlas" id="A0A1D6K0S1">
    <property type="expression patterns" value="baseline and differential"/>
</dbReference>
<evidence type="ECO:0000256" key="1">
    <source>
        <dbReference type="SAM" id="MobiDB-lite"/>
    </source>
</evidence>
<name>A0A1D6K0S1_MAIZE</name>
<dbReference type="SUPFAM" id="SSF52833">
    <property type="entry name" value="Thioredoxin-like"/>
    <property type="match status" value="1"/>
</dbReference>
<dbReference type="AlphaFoldDB" id="A0A1D6K0S1"/>
<dbReference type="InterPro" id="IPR012336">
    <property type="entry name" value="Thioredoxin-like_fold"/>
</dbReference>
<feature type="domain" description="Thioredoxin-like fold" evidence="2">
    <location>
        <begin position="129"/>
        <end position="192"/>
    </location>
</feature>
<feature type="compositionally biased region" description="Pro residues" evidence="1">
    <location>
        <begin position="1"/>
        <end position="40"/>
    </location>
</feature>
<evidence type="ECO:0000313" key="3">
    <source>
        <dbReference type="EMBL" id="ONL97381.1"/>
    </source>
</evidence>
<dbReference type="Pfam" id="PF13905">
    <property type="entry name" value="Thioredoxin_8"/>
    <property type="match status" value="1"/>
</dbReference>